<dbReference type="InterPro" id="IPR010262">
    <property type="entry name" value="Arylsulfotransferase_bact"/>
</dbReference>
<dbReference type="EMBL" id="CDMY01000653">
    <property type="protein sequence ID" value="CEM28370.1"/>
    <property type="molecule type" value="Genomic_DNA"/>
</dbReference>
<feature type="compositionally biased region" description="Basic and acidic residues" evidence="1">
    <location>
        <begin position="42"/>
        <end position="52"/>
    </location>
</feature>
<evidence type="ECO:0000313" key="4">
    <source>
        <dbReference type="Proteomes" id="UP000041254"/>
    </source>
</evidence>
<keyword evidence="2" id="KW-0732">Signal</keyword>
<dbReference type="VEuPathDB" id="CryptoDB:Vbra_6240"/>
<evidence type="ECO:0000256" key="2">
    <source>
        <dbReference type="SAM" id="SignalP"/>
    </source>
</evidence>
<evidence type="ECO:0000313" key="3">
    <source>
        <dbReference type="EMBL" id="CEM28370.1"/>
    </source>
</evidence>
<dbReference type="PANTHER" id="PTHR35340:SF5">
    <property type="entry name" value="ASST-DOMAIN-CONTAINING PROTEIN"/>
    <property type="match status" value="1"/>
</dbReference>
<dbReference type="OrthoDB" id="5427350at2759"/>
<dbReference type="InterPro" id="IPR011044">
    <property type="entry name" value="Quino_amine_DH_bsu"/>
</dbReference>
<dbReference type="InParanoid" id="A0A0G4GG77"/>
<evidence type="ECO:0000256" key="1">
    <source>
        <dbReference type="SAM" id="MobiDB-lite"/>
    </source>
</evidence>
<feature type="region of interest" description="Disordered" evidence="1">
    <location>
        <begin position="26"/>
        <end position="64"/>
    </location>
</feature>
<dbReference type="STRING" id="1169540.A0A0G4GG77"/>
<dbReference type="PhylomeDB" id="A0A0G4GG77"/>
<dbReference type="GO" id="GO:0004062">
    <property type="term" value="F:aryl sulfotransferase activity"/>
    <property type="evidence" value="ECO:0007669"/>
    <property type="project" value="InterPro"/>
</dbReference>
<dbReference type="InterPro" id="IPR053143">
    <property type="entry name" value="Arylsulfate_ST"/>
</dbReference>
<protein>
    <submittedName>
        <fullName evidence="3">Uncharacterized protein</fullName>
    </submittedName>
</protein>
<gene>
    <name evidence="3" type="ORF">Vbra_6240</name>
</gene>
<dbReference type="Proteomes" id="UP000041254">
    <property type="component" value="Unassembled WGS sequence"/>
</dbReference>
<dbReference type="PANTHER" id="PTHR35340">
    <property type="entry name" value="PQQ ENZYME REPEAT PROTEIN-RELATED"/>
    <property type="match status" value="1"/>
</dbReference>
<feature type="region of interest" description="Disordered" evidence="1">
    <location>
        <begin position="189"/>
        <end position="209"/>
    </location>
</feature>
<dbReference type="SUPFAM" id="SSF50969">
    <property type="entry name" value="YVTN repeat-like/Quinoprotein amine dehydrogenase"/>
    <property type="match status" value="1"/>
</dbReference>
<sequence length="740" mass="81204">MTIVPHLAMLLAVAMTLYPLETTAATPAAPTPAAPANAKRSLIREENEDARKSRASPSPSPFRYINPRPEASLVSPYTTVSLRVGGIGDSATLSLANVERGASDGPGMTVHGSESGGCDGSVKLVEGGSMVIFEPSSPFAAGETVTVHVKPGLRVKEANEAVTVLEGYTWRFTVSPKESGDKLRRLTEQPQPTYQQHQQQASSAEKAAATQSFISPPSSFITLPSDFPLVNVTVPAKRGATAEGYIFAANIILRTLVEGDNATAPGFAPYLLILDDSGEPVFHRRLERQDHPQRIGHADFTVQQRTGHLTYFDERRLLYVELDKSYTEVKTHRPGHGYEAELHGIHLREDGHVLLMAYDIQPVDLQPHEAAMKEHGLPLEELPSIWGESTTKTLAGAIVQELDAEGNVVYEWRSWDGIKLPDALFHTRNTYTIAAQQFPFWDLAHVNSVDWSSDGHIIMSLRMLGVVKVSRDTGTILWRLGGKEGFNDFIFINQSRPFSFQHDVRLLTQDNGTLLLTMYDNGPRDVPEYSRAVSYRVDEAAMTATQVWEYRHSPDLYTWATGSSQLLDNGNYAIDWGGIGKPLMPFYTEIDPQTSSKVLEMQFVHGSSYRATRHRWQGEPAEPPTLMVANQDNGSGHGSTAVATSPSLHFSWNGATGVVGWEVLVGEREGAPMTVTRQVEKKHFEDGVSTSELVDLVEAVRNSVEESEGSAAECCVWQVVPLMADGTKGKPSNTVTIRST</sequence>
<accession>A0A0G4GG77</accession>
<feature type="signal peptide" evidence="2">
    <location>
        <begin position="1"/>
        <end position="24"/>
    </location>
</feature>
<dbReference type="Pfam" id="PF05935">
    <property type="entry name" value="Arylsulfotrans"/>
    <property type="match status" value="1"/>
</dbReference>
<reference evidence="3 4" key="1">
    <citation type="submission" date="2014-11" db="EMBL/GenBank/DDBJ databases">
        <authorList>
            <person name="Zhu J."/>
            <person name="Qi W."/>
            <person name="Song R."/>
        </authorList>
    </citation>
    <scope>NUCLEOTIDE SEQUENCE [LARGE SCALE GENOMIC DNA]</scope>
</reference>
<proteinExistence type="predicted"/>
<name>A0A0G4GG77_VITBC</name>
<keyword evidence="4" id="KW-1185">Reference proteome</keyword>
<organism evidence="3 4">
    <name type="scientific">Vitrella brassicaformis (strain CCMP3155)</name>
    <dbReference type="NCBI Taxonomy" id="1169540"/>
    <lineage>
        <taxon>Eukaryota</taxon>
        <taxon>Sar</taxon>
        <taxon>Alveolata</taxon>
        <taxon>Colpodellida</taxon>
        <taxon>Vitrellaceae</taxon>
        <taxon>Vitrella</taxon>
    </lineage>
</organism>
<feature type="chain" id="PRO_5005189946" evidence="2">
    <location>
        <begin position="25"/>
        <end position="740"/>
    </location>
</feature>
<dbReference type="AlphaFoldDB" id="A0A0G4GG77"/>